<reference evidence="4" key="2">
    <citation type="submission" date="2021-09" db="EMBL/GenBank/DDBJ databases">
        <authorList>
            <person name="Gilroy R."/>
        </authorList>
    </citation>
    <scope>NUCLEOTIDE SEQUENCE</scope>
    <source>
        <strain evidence="4">CHK124-7917</strain>
    </source>
</reference>
<accession>A0A921GI02</accession>
<feature type="transmembrane region" description="Helical" evidence="2">
    <location>
        <begin position="104"/>
        <end position="125"/>
    </location>
</feature>
<feature type="domain" description="PASTA" evidence="3">
    <location>
        <begin position="132"/>
        <end position="194"/>
    </location>
</feature>
<gene>
    <name evidence="4" type="ORF">K8U72_07135</name>
</gene>
<evidence type="ECO:0000256" key="1">
    <source>
        <dbReference type="SAM" id="MobiDB-lite"/>
    </source>
</evidence>
<dbReference type="InterPro" id="IPR005543">
    <property type="entry name" value="PASTA_dom"/>
</dbReference>
<organism evidence="4 5">
    <name type="scientific">Thermophilibacter provencensis</name>
    <dbReference type="NCBI Taxonomy" id="1852386"/>
    <lineage>
        <taxon>Bacteria</taxon>
        <taxon>Bacillati</taxon>
        <taxon>Actinomycetota</taxon>
        <taxon>Coriobacteriia</taxon>
        <taxon>Coriobacteriales</taxon>
        <taxon>Atopobiaceae</taxon>
        <taxon>Thermophilibacter</taxon>
    </lineage>
</organism>
<name>A0A921GI02_9ACTN</name>
<evidence type="ECO:0000313" key="5">
    <source>
        <dbReference type="Proteomes" id="UP000697330"/>
    </source>
</evidence>
<feature type="region of interest" description="Disordered" evidence="1">
    <location>
        <begin position="1"/>
        <end position="62"/>
    </location>
</feature>
<feature type="compositionally biased region" description="Acidic residues" evidence="1">
    <location>
        <begin position="452"/>
        <end position="471"/>
    </location>
</feature>
<dbReference type="Pfam" id="PF03793">
    <property type="entry name" value="PASTA"/>
    <property type="match status" value="3"/>
</dbReference>
<protein>
    <submittedName>
        <fullName evidence="4">PASTA domain-containing protein</fullName>
    </submittedName>
</protein>
<keyword evidence="2" id="KW-0812">Transmembrane</keyword>
<feature type="region of interest" description="Disordered" evidence="1">
    <location>
        <begin position="450"/>
        <end position="483"/>
    </location>
</feature>
<evidence type="ECO:0000256" key="2">
    <source>
        <dbReference type="SAM" id="Phobius"/>
    </source>
</evidence>
<feature type="domain" description="PASTA" evidence="3">
    <location>
        <begin position="255"/>
        <end position="321"/>
    </location>
</feature>
<keyword evidence="2" id="KW-0472">Membrane</keyword>
<sequence length="547" mass="56420">MAQDEKNPLGETVAMPPDSDPGATQLADAAPTRRVASEALPTIVLPSEKDAPEQPAEAGDGIDALGDPYFSPVVPNDLTEARVPVSIPSPVQSLPERKRRLPRWAVALIVVVLLACAGGVAYYTYDQELWGGKTIPRVVGLTQEEATRALENLGFVVSVEPVAADDGFGVVLACSPSEGQRVDPADGATISVASQRTIPQIVGMDVESAHQALLDAGAENVTLSYQNSDQPAGTVLAVSPEEGSAFVSSDPITVTVARAFTVPALEGMSLSDAQAQLEAGGLTSSVIYVESDAEKSTVVSLDPPAGTEVAAGATITLAVATPMPSEPYDLMGYLETAPQALSAYLADAGYTLDYGEIYASGGNAHVAYTGASGDLIQITNEPETAHYAGGSQADVLARGAGVGGVRYAFSAETLPEGGATESESGIRAVMEACGLEGLLDTCTESDIVAPIPEEEPQEPTEPEDPADEGGAGEDNASAGESTEPAHHFICGYGRQGDYTWAVIIGGYEGSTRVVALAAPTEHFSSVDLSSFGGSVCDYIAYIDQYTG</sequence>
<dbReference type="Proteomes" id="UP000697330">
    <property type="component" value="Unassembled WGS sequence"/>
</dbReference>
<proteinExistence type="predicted"/>
<dbReference type="CDD" id="cd06577">
    <property type="entry name" value="PASTA_pknB"/>
    <property type="match status" value="3"/>
</dbReference>
<dbReference type="EMBL" id="DYWQ01000104">
    <property type="protein sequence ID" value="HJF45538.1"/>
    <property type="molecule type" value="Genomic_DNA"/>
</dbReference>
<reference evidence="4" key="1">
    <citation type="journal article" date="2021" name="PeerJ">
        <title>Extensive microbial diversity within the chicken gut microbiome revealed by metagenomics and culture.</title>
        <authorList>
            <person name="Gilroy R."/>
            <person name="Ravi A."/>
            <person name="Getino M."/>
            <person name="Pursley I."/>
            <person name="Horton D.L."/>
            <person name="Alikhan N.F."/>
            <person name="Baker D."/>
            <person name="Gharbi K."/>
            <person name="Hall N."/>
            <person name="Watson M."/>
            <person name="Adriaenssens E.M."/>
            <person name="Foster-Nyarko E."/>
            <person name="Jarju S."/>
            <person name="Secka A."/>
            <person name="Antonio M."/>
            <person name="Oren A."/>
            <person name="Chaudhuri R.R."/>
            <person name="La Ragione R."/>
            <person name="Hildebrand F."/>
            <person name="Pallen M.J."/>
        </authorList>
    </citation>
    <scope>NUCLEOTIDE SEQUENCE</scope>
    <source>
        <strain evidence="4">CHK124-7917</strain>
    </source>
</reference>
<keyword evidence="2" id="KW-1133">Transmembrane helix</keyword>
<dbReference type="SMART" id="SM00740">
    <property type="entry name" value="PASTA"/>
    <property type="match status" value="3"/>
</dbReference>
<comment type="caution">
    <text evidence="4">The sequence shown here is derived from an EMBL/GenBank/DDBJ whole genome shotgun (WGS) entry which is preliminary data.</text>
</comment>
<evidence type="ECO:0000259" key="3">
    <source>
        <dbReference type="PROSITE" id="PS51178"/>
    </source>
</evidence>
<dbReference type="RefSeq" id="WP_274959292.1">
    <property type="nucleotide sequence ID" value="NZ_DYWQ01000104.1"/>
</dbReference>
<evidence type="ECO:0000313" key="4">
    <source>
        <dbReference type="EMBL" id="HJF45538.1"/>
    </source>
</evidence>
<dbReference type="Gene3D" id="3.30.10.20">
    <property type="match status" value="3"/>
</dbReference>
<dbReference type="PROSITE" id="PS51178">
    <property type="entry name" value="PASTA"/>
    <property type="match status" value="2"/>
</dbReference>
<dbReference type="AlphaFoldDB" id="A0A921GI02"/>